<keyword evidence="13" id="KW-1185">Reference proteome</keyword>
<keyword evidence="3 9" id="KW-1133">Transmembrane helix</keyword>
<keyword evidence="12" id="KW-0496">Mitochondrion</keyword>
<dbReference type="SUPFAM" id="SSF53850">
    <property type="entry name" value="Periplasmic binding protein-like II"/>
    <property type="match status" value="1"/>
</dbReference>
<evidence type="ECO:0000259" key="10">
    <source>
        <dbReference type="PROSITE" id="PS50259"/>
    </source>
</evidence>
<evidence type="ECO:0000256" key="7">
    <source>
        <dbReference type="ARBA" id="ARBA00023180"/>
    </source>
</evidence>
<feature type="domain" description="G-protein coupled receptors family 3 profile" evidence="10">
    <location>
        <begin position="609"/>
        <end position="823"/>
    </location>
</feature>
<dbReference type="InterPro" id="IPR006059">
    <property type="entry name" value="SBP"/>
</dbReference>
<evidence type="ECO:0000256" key="2">
    <source>
        <dbReference type="ARBA" id="ARBA00022692"/>
    </source>
</evidence>
<dbReference type="STRING" id="37360.A0A0G4J4N1"/>
<dbReference type="EMBL" id="CDSF01000131">
    <property type="protein sequence ID" value="CEP02530.1"/>
    <property type="molecule type" value="Genomic_DNA"/>
</dbReference>
<dbReference type="PRINTS" id="PR01176">
    <property type="entry name" value="GABABRECEPTR"/>
</dbReference>
<reference evidence="12 14" key="2">
    <citation type="submission" date="2018-03" db="EMBL/GenBank/DDBJ databases">
        <authorList>
            <person name="Fogelqvist J."/>
        </authorList>
    </citation>
    <scope>NUCLEOTIDE SEQUENCE [LARGE SCALE GENOMIC DNA]</scope>
</reference>
<keyword evidence="7" id="KW-0325">Glycoprotein</keyword>
<accession>A0A0G4J4N1</accession>
<gene>
    <name evidence="11" type="ORF">PBRA_009114</name>
    <name evidence="12" type="ORF">PLBR_LOCUS8824</name>
</gene>
<sequence>MKSDRVSTASIVASSRVAYRMAPIALYRDHAGEGLGYPAAASWLPQRSGSVYQRVPSLLSIGRARLLTVTGWVGSEQPGSFRASLLATTSGAFALTVSRVAVAASSPMPFPTRLLVLLLAPTITLVSAFRNLSECAICDGTSSYGTVIIEIHPDGNMEAIPMPADSNDVYAMIMQKLESHDPATAVMFLDVIWSGDMAHQLADMGTLVTSGELAAPVDMEQQYATVNGVRVAAPYFVDTGFLYYRKDLLAKYGYASPPSTWDELEQMAAVIQAGERKTNPSFWGYVWQGLAYEGLTCNVLEVFVTHGAGGIVELDKTVSVNNPLGIAALARMVNWIGTISPPSVTSMDEAGSLKVFSAGNAAFHRNWPDVLTSIRGTFVQNITGIALVPHNGGSTSHHGTLGGWMIGVNKYATMQAMAGKVVSELTSDQHQIKEFHKSNKMPVNKDVFMGEGLCAPYNPNITQICDVGTVPPDYIVPRWSTVAAPYYTLTSAMVYNAVNSALLRRITPGDALAKLECQLTLQLYGQGALPLQCLTEITVQSWASTTNTALTAAAMIIVAVAAGFIVVFRNHAVMKAASPIFCLNICVGGLVLLVSNITAGLHPATYRGSCWATAWLTCIGFMVMMGALFVKHWRVAQIFQLAKSGPQAMSVVKITNADVAKRVALLVVLDVVVLGIWMGAQGTTPSYTRVMQESSCPCQNADLHQFVTACTLGAGGLWTVVVLHGIVIVWGTVIAIRTRNIPMLLFNESKFMGLTTYNIALIMVLTLPVMLLAGSNPSMGLLVRGVAAVLVVTLTIVVLFGYKFFLVVTMTPEQLKSLKQQTVVQGPSGRGIIEGVIAAPGKGQGRSTPVPPVVFESRLV</sequence>
<keyword evidence="2 9" id="KW-0812">Transmembrane</keyword>
<evidence type="ECO:0000256" key="5">
    <source>
        <dbReference type="ARBA" id="ARBA00023136"/>
    </source>
</evidence>
<feature type="transmembrane region" description="Helical" evidence="9">
    <location>
        <begin position="663"/>
        <end position="680"/>
    </location>
</feature>
<proteinExistence type="predicted"/>
<dbReference type="EMBL" id="OVEO01000018">
    <property type="protein sequence ID" value="SPR01609.1"/>
    <property type="molecule type" value="Genomic_DNA"/>
</dbReference>
<keyword evidence="4" id="KW-0297">G-protein coupled receptor</keyword>
<dbReference type="InterPro" id="IPR002455">
    <property type="entry name" value="GPCR3_GABA-B"/>
</dbReference>
<name>A0A0G4J4N1_PLABS</name>
<organism evidence="11 13">
    <name type="scientific">Plasmodiophora brassicae</name>
    <name type="common">Clubroot disease agent</name>
    <dbReference type="NCBI Taxonomy" id="37360"/>
    <lineage>
        <taxon>Eukaryota</taxon>
        <taxon>Sar</taxon>
        <taxon>Rhizaria</taxon>
        <taxon>Endomyxa</taxon>
        <taxon>Phytomyxea</taxon>
        <taxon>Plasmodiophorida</taxon>
        <taxon>Plasmodiophoridae</taxon>
        <taxon>Plasmodiophora</taxon>
    </lineage>
</organism>
<evidence type="ECO:0000313" key="13">
    <source>
        <dbReference type="Proteomes" id="UP000039324"/>
    </source>
</evidence>
<dbReference type="PANTHER" id="PTHR10519:SF20">
    <property type="entry name" value="G-PROTEIN COUPLED RECEPTOR 156-RELATED"/>
    <property type="match status" value="1"/>
</dbReference>
<dbReference type="Gene3D" id="3.40.190.10">
    <property type="entry name" value="Periplasmic binding protein-like II"/>
    <property type="match status" value="2"/>
</dbReference>
<dbReference type="Pfam" id="PF01547">
    <property type="entry name" value="SBP_bac_1"/>
    <property type="match status" value="1"/>
</dbReference>
<feature type="transmembrane region" description="Helical" evidence="9">
    <location>
        <begin position="716"/>
        <end position="736"/>
    </location>
</feature>
<dbReference type="GO" id="GO:0004965">
    <property type="term" value="F:G protein-coupled GABA receptor activity"/>
    <property type="evidence" value="ECO:0007669"/>
    <property type="project" value="InterPro"/>
</dbReference>
<dbReference type="Pfam" id="PF00003">
    <property type="entry name" value="7tm_3"/>
    <property type="match status" value="1"/>
</dbReference>
<evidence type="ECO:0000256" key="6">
    <source>
        <dbReference type="ARBA" id="ARBA00023170"/>
    </source>
</evidence>
<comment type="subcellular location">
    <subcellularLocation>
        <location evidence="1">Membrane</location>
        <topology evidence="1">Multi-pass membrane protein</topology>
    </subcellularLocation>
</comment>
<dbReference type="InterPro" id="IPR017978">
    <property type="entry name" value="GPCR_3_C"/>
</dbReference>
<dbReference type="PROSITE" id="PS50259">
    <property type="entry name" value="G_PROTEIN_RECEP_F3_4"/>
    <property type="match status" value="1"/>
</dbReference>
<dbReference type="PANTHER" id="PTHR10519">
    <property type="entry name" value="GABA-B RECEPTOR"/>
    <property type="match status" value="1"/>
</dbReference>
<evidence type="ECO:0000313" key="11">
    <source>
        <dbReference type="EMBL" id="CEP02530.1"/>
    </source>
</evidence>
<evidence type="ECO:0000313" key="12">
    <source>
        <dbReference type="EMBL" id="SPR01609.1"/>
    </source>
</evidence>
<dbReference type="GO" id="GO:0007214">
    <property type="term" value="P:gamma-aminobutyric acid signaling pathway"/>
    <property type="evidence" value="ECO:0007669"/>
    <property type="project" value="TreeGrafter"/>
</dbReference>
<geneLocation type="mitochondrion" evidence="12"/>
<dbReference type="Proteomes" id="UP000039324">
    <property type="component" value="Unassembled WGS sequence"/>
</dbReference>
<reference evidence="11 13" key="1">
    <citation type="submission" date="2015-02" db="EMBL/GenBank/DDBJ databases">
        <authorList>
            <person name="Chooi Y.-H."/>
        </authorList>
    </citation>
    <scope>NUCLEOTIDE SEQUENCE [LARGE SCALE GENOMIC DNA]</scope>
    <source>
        <strain evidence="11">E3</strain>
    </source>
</reference>
<evidence type="ECO:0000313" key="14">
    <source>
        <dbReference type="Proteomes" id="UP000290189"/>
    </source>
</evidence>
<feature type="transmembrane region" description="Helical" evidence="9">
    <location>
        <begin position="580"/>
        <end position="599"/>
    </location>
</feature>
<dbReference type="Proteomes" id="UP000290189">
    <property type="component" value="Unassembled WGS sequence"/>
</dbReference>
<keyword evidence="6" id="KW-0675">Receptor</keyword>
<evidence type="ECO:0000256" key="1">
    <source>
        <dbReference type="ARBA" id="ARBA00004141"/>
    </source>
</evidence>
<evidence type="ECO:0000256" key="4">
    <source>
        <dbReference type="ARBA" id="ARBA00023040"/>
    </source>
</evidence>
<feature type="transmembrane region" description="Helical" evidence="9">
    <location>
        <begin position="611"/>
        <end position="630"/>
    </location>
</feature>
<feature type="transmembrane region" description="Helical" evidence="9">
    <location>
        <begin position="757"/>
        <end position="775"/>
    </location>
</feature>
<evidence type="ECO:0000256" key="9">
    <source>
        <dbReference type="SAM" id="Phobius"/>
    </source>
</evidence>
<keyword evidence="8" id="KW-0807">Transducer</keyword>
<dbReference type="OrthoDB" id="2157358at2759"/>
<dbReference type="GO" id="GO:0038039">
    <property type="term" value="C:G protein-coupled receptor heterodimeric complex"/>
    <property type="evidence" value="ECO:0007669"/>
    <property type="project" value="TreeGrafter"/>
</dbReference>
<feature type="transmembrane region" description="Helical" evidence="9">
    <location>
        <begin position="549"/>
        <end position="568"/>
    </location>
</feature>
<protein>
    <recommendedName>
        <fullName evidence="10">G-protein coupled receptors family 3 profile domain-containing protein</fullName>
    </recommendedName>
</protein>
<feature type="transmembrane region" description="Helical" evidence="9">
    <location>
        <begin position="781"/>
        <end position="802"/>
    </location>
</feature>
<keyword evidence="5 9" id="KW-0472">Membrane</keyword>
<evidence type="ECO:0000256" key="8">
    <source>
        <dbReference type="ARBA" id="ARBA00023224"/>
    </source>
</evidence>
<evidence type="ECO:0000256" key="3">
    <source>
        <dbReference type="ARBA" id="ARBA00022989"/>
    </source>
</evidence>
<dbReference type="AlphaFoldDB" id="A0A0G4J4N1"/>